<sequence length="160" mass="17644">MTRFGGSGRSDMGTGRSCCAHAPMFKLLSSVLSGSTAGAGRRNTTAFWRVAHPVQHPADAGEQRVVRHWQGRRRHRVLPGVVPEVVALQHRAQLHTAKYSRAGPVLRALRARSLLGLYSFSSPRLAENQAFLIVHLFVKARSCVKVILLHRCVKHSDCSC</sequence>
<proteinExistence type="predicted"/>
<dbReference type="Proteomes" id="UP000015105">
    <property type="component" value="Chromosome 1D"/>
</dbReference>
<reference evidence="2" key="1">
    <citation type="journal article" date="2014" name="Science">
        <title>Ancient hybridizations among the ancestral genomes of bread wheat.</title>
        <authorList>
            <consortium name="International Wheat Genome Sequencing Consortium,"/>
            <person name="Marcussen T."/>
            <person name="Sandve S.R."/>
            <person name="Heier L."/>
            <person name="Spannagl M."/>
            <person name="Pfeifer M."/>
            <person name="Jakobsen K.S."/>
            <person name="Wulff B.B."/>
            <person name="Steuernagel B."/>
            <person name="Mayer K.F."/>
            <person name="Olsen O.A."/>
        </authorList>
    </citation>
    <scope>NUCLEOTIDE SEQUENCE [LARGE SCALE GENOMIC DNA]</scope>
    <source>
        <strain evidence="2">cv. AL8/78</strain>
    </source>
</reference>
<reference evidence="1" key="4">
    <citation type="submission" date="2019-03" db="UniProtKB">
        <authorList>
            <consortium name="EnsemblPlants"/>
        </authorList>
    </citation>
    <scope>IDENTIFICATION</scope>
</reference>
<reference evidence="1" key="5">
    <citation type="journal article" date="2021" name="G3 (Bethesda)">
        <title>Aegilops tauschii genome assembly Aet v5.0 features greater sequence contiguity and improved annotation.</title>
        <authorList>
            <person name="Wang L."/>
            <person name="Zhu T."/>
            <person name="Rodriguez J.C."/>
            <person name="Deal K.R."/>
            <person name="Dubcovsky J."/>
            <person name="McGuire P.E."/>
            <person name="Lux T."/>
            <person name="Spannagl M."/>
            <person name="Mayer K.F.X."/>
            <person name="Baldrich P."/>
            <person name="Meyers B.C."/>
            <person name="Huo N."/>
            <person name="Gu Y.Q."/>
            <person name="Zhou H."/>
            <person name="Devos K.M."/>
            <person name="Bennetzen J.L."/>
            <person name="Unver T."/>
            <person name="Budak H."/>
            <person name="Gulick P.J."/>
            <person name="Galiba G."/>
            <person name="Kalapos B."/>
            <person name="Nelson D.R."/>
            <person name="Li P."/>
            <person name="You F.M."/>
            <person name="Luo M.C."/>
            <person name="Dvorak J."/>
        </authorList>
    </citation>
    <scope>NUCLEOTIDE SEQUENCE [LARGE SCALE GENOMIC DNA]</scope>
    <source>
        <strain evidence="1">cv. AL8/78</strain>
    </source>
</reference>
<reference evidence="2" key="2">
    <citation type="journal article" date="2017" name="Nat. Plants">
        <title>The Aegilops tauschii genome reveals multiple impacts of transposons.</title>
        <authorList>
            <person name="Zhao G."/>
            <person name="Zou C."/>
            <person name="Li K."/>
            <person name="Wang K."/>
            <person name="Li T."/>
            <person name="Gao L."/>
            <person name="Zhang X."/>
            <person name="Wang H."/>
            <person name="Yang Z."/>
            <person name="Liu X."/>
            <person name="Jiang W."/>
            <person name="Mao L."/>
            <person name="Kong X."/>
            <person name="Jiao Y."/>
            <person name="Jia J."/>
        </authorList>
    </citation>
    <scope>NUCLEOTIDE SEQUENCE [LARGE SCALE GENOMIC DNA]</scope>
    <source>
        <strain evidence="2">cv. AL8/78</strain>
    </source>
</reference>
<dbReference type="EnsemblPlants" id="AET1Gv20381000.11">
    <property type="protein sequence ID" value="AET1Gv20381000.11"/>
    <property type="gene ID" value="AET1Gv20381000"/>
</dbReference>
<keyword evidence="2" id="KW-1185">Reference proteome</keyword>
<dbReference type="AlphaFoldDB" id="A0A452YDC7"/>
<dbReference type="Gramene" id="AET1Gv20381000.11">
    <property type="protein sequence ID" value="AET1Gv20381000.11"/>
    <property type="gene ID" value="AET1Gv20381000"/>
</dbReference>
<protein>
    <submittedName>
        <fullName evidence="1">Uncharacterized protein</fullName>
    </submittedName>
</protein>
<organism evidence="1 2">
    <name type="scientific">Aegilops tauschii subsp. strangulata</name>
    <name type="common">Goatgrass</name>
    <dbReference type="NCBI Taxonomy" id="200361"/>
    <lineage>
        <taxon>Eukaryota</taxon>
        <taxon>Viridiplantae</taxon>
        <taxon>Streptophyta</taxon>
        <taxon>Embryophyta</taxon>
        <taxon>Tracheophyta</taxon>
        <taxon>Spermatophyta</taxon>
        <taxon>Magnoliopsida</taxon>
        <taxon>Liliopsida</taxon>
        <taxon>Poales</taxon>
        <taxon>Poaceae</taxon>
        <taxon>BOP clade</taxon>
        <taxon>Pooideae</taxon>
        <taxon>Triticodae</taxon>
        <taxon>Triticeae</taxon>
        <taxon>Triticinae</taxon>
        <taxon>Aegilops</taxon>
    </lineage>
</organism>
<evidence type="ECO:0000313" key="2">
    <source>
        <dbReference type="Proteomes" id="UP000015105"/>
    </source>
</evidence>
<evidence type="ECO:0000313" key="1">
    <source>
        <dbReference type="EnsemblPlants" id="AET1Gv20381000.11"/>
    </source>
</evidence>
<name>A0A452YDC7_AEGTS</name>
<accession>A0A452YDC7</accession>
<reference evidence="1" key="3">
    <citation type="journal article" date="2017" name="Nature">
        <title>Genome sequence of the progenitor of the wheat D genome Aegilops tauschii.</title>
        <authorList>
            <person name="Luo M.C."/>
            <person name="Gu Y.Q."/>
            <person name="Puiu D."/>
            <person name="Wang H."/>
            <person name="Twardziok S.O."/>
            <person name="Deal K.R."/>
            <person name="Huo N."/>
            <person name="Zhu T."/>
            <person name="Wang L."/>
            <person name="Wang Y."/>
            <person name="McGuire P.E."/>
            <person name="Liu S."/>
            <person name="Long H."/>
            <person name="Ramasamy R.K."/>
            <person name="Rodriguez J.C."/>
            <person name="Van S.L."/>
            <person name="Yuan L."/>
            <person name="Wang Z."/>
            <person name="Xia Z."/>
            <person name="Xiao L."/>
            <person name="Anderson O.D."/>
            <person name="Ouyang S."/>
            <person name="Liang Y."/>
            <person name="Zimin A.V."/>
            <person name="Pertea G."/>
            <person name="Qi P."/>
            <person name="Bennetzen J.L."/>
            <person name="Dai X."/>
            <person name="Dawson M.W."/>
            <person name="Muller H.G."/>
            <person name="Kugler K."/>
            <person name="Rivarola-Duarte L."/>
            <person name="Spannagl M."/>
            <person name="Mayer K.F.X."/>
            <person name="Lu F.H."/>
            <person name="Bevan M.W."/>
            <person name="Leroy P."/>
            <person name="Li P."/>
            <person name="You F.M."/>
            <person name="Sun Q."/>
            <person name="Liu Z."/>
            <person name="Lyons E."/>
            <person name="Wicker T."/>
            <person name="Salzberg S.L."/>
            <person name="Devos K.M."/>
            <person name="Dvorak J."/>
        </authorList>
    </citation>
    <scope>NUCLEOTIDE SEQUENCE [LARGE SCALE GENOMIC DNA]</scope>
    <source>
        <strain evidence="1">cv. AL8/78</strain>
    </source>
</reference>